<dbReference type="Proteomes" id="UP000019487">
    <property type="component" value="Unassembled WGS sequence"/>
</dbReference>
<gene>
    <name evidence="2" type="ORF">SBOR_9006</name>
</gene>
<feature type="compositionally biased region" description="Acidic residues" evidence="1">
    <location>
        <begin position="314"/>
        <end position="327"/>
    </location>
</feature>
<keyword evidence="3" id="KW-1185">Reference proteome</keyword>
<evidence type="ECO:0000313" key="2">
    <source>
        <dbReference type="EMBL" id="ESZ90609.1"/>
    </source>
</evidence>
<evidence type="ECO:0000256" key="1">
    <source>
        <dbReference type="SAM" id="MobiDB-lite"/>
    </source>
</evidence>
<reference evidence="2 3" key="1">
    <citation type="journal article" date="2014" name="Genome Announc.">
        <title>Draft genome sequence of Sclerotinia borealis, a psychrophilic plant pathogenic fungus.</title>
        <authorList>
            <person name="Mardanov A.V."/>
            <person name="Beletsky A.V."/>
            <person name="Kadnikov V.V."/>
            <person name="Ignatov A.N."/>
            <person name="Ravin N.V."/>
        </authorList>
    </citation>
    <scope>NUCLEOTIDE SEQUENCE [LARGE SCALE GENOMIC DNA]</scope>
    <source>
        <strain evidence="3">F-4157</strain>
    </source>
</reference>
<accession>W9C6T3</accession>
<feature type="region of interest" description="Disordered" evidence="1">
    <location>
        <begin position="296"/>
        <end position="327"/>
    </location>
</feature>
<comment type="caution">
    <text evidence="2">The sequence shown here is derived from an EMBL/GenBank/DDBJ whole genome shotgun (WGS) entry which is preliminary data.</text>
</comment>
<name>W9C6T3_SCLBF</name>
<dbReference type="HOGENOM" id="CLU_850357_0_0_1"/>
<protein>
    <submittedName>
        <fullName evidence="2">Uncharacterized protein</fullName>
    </submittedName>
</protein>
<evidence type="ECO:0000313" key="3">
    <source>
        <dbReference type="Proteomes" id="UP000019487"/>
    </source>
</evidence>
<dbReference type="OrthoDB" id="3532015at2759"/>
<organism evidence="2 3">
    <name type="scientific">Sclerotinia borealis (strain F-4128)</name>
    <dbReference type="NCBI Taxonomy" id="1432307"/>
    <lineage>
        <taxon>Eukaryota</taxon>
        <taxon>Fungi</taxon>
        <taxon>Dikarya</taxon>
        <taxon>Ascomycota</taxon>
        <taxon>Pezizomycotina</taxon>
        <taxon>Leotiomycetes</taxon>
        <taxon>Helotiales</taxon>
        <taxon>Sclerotiniaceae</taxon>
        <taxon>Sclerotinia</taxon>
    </lineage>
</organism>
<sequence length="327" mass="37004">MCYSAPSPAVRLSQASPSLAVASSEKSSKTSKLEALPEEIYAMIWGETIDTVEGQNVLVRCRSIGNSFETYSDEPKFNGFGVSRKSREWTKSQYNVAYLAELRGYTGPLTPLENLWLNPTCDRFCPVMEHEWTPEAFAVACEVMRVIKVSRIAVSDCSHSTGSLKSPWTSFYCISNVENWSLSYREIFMYTTKHNLDAHQEAKFVPWSTVKIDLNFLQQQCRGMQLFKARSTFKIIKAAEKAQARADEIARSKQEKRIKVDGTPTWLFENGMKGCELEPKMIVEVRSLDIWSGSLIENSSEDESEKDEDSKVDESEEDENSGDDVTN</sequence>
<dbReference type="EMBL" id="AYSA01000597">
    <property type="protein sequence ID" value="ESZ90609.1"/>
    <property type="molecule type" value="Genomic_DNA"/>
</dbReference>
<dbReference type="AlphaFoldDB" id="W9C6T3"/>
<proteinExistence type="predicted"/>